<dbReference type="PROSITE" id="PS50057">
    <property type="entry name" value="FERM_3"/>
    <property type="match status" value="1"/>
</dbReference>
<dbReference type="CDD" id="cd14473">
    <property type="entry name" value="FERM_B-lobe"/>
    <property type="match status" value="1"/>
</dbReference>
<accession>A0A7R8W9E5</accession>
<dbReference type="InterPro" id="IPR047145">
    <property type="entry name" value="FRMD6-like"/>
</dbReference>
<dbReference type="SMART" id="SM00295">
    <property type="entry name" value="B41"/>
    <property type="match status" value="1"/>
</dbReference>
<proteinExistence type="predicted"/>
<dbReference type="SMART" id="SM01196">
    <property type="entry name" value="FERM_C"/>
    <property type="match status" value="1"/>
</dbReference>
<evidence type="ECO:0000256" key="1">
    <source>
        <dbReference type="SAM" id="MobiDB-lite"/>
    </source>
</evidence>
<dbReference type="GO" id="GO:0009887">
    <property type="term" value="P:animal organ morphogenesis"/>
    <property type="evidence" value="ECO:0007669"/>
    <property type="project" value="UniProtKB-ARBA"/>
</dbReference>
<dbReference type="InterPro" id="IPR000299">
    <property type="entry name" value="FERM_domain"/>
</dbReference>
<dbReference type="GO" id="GO:0048731">
    <property type="term" value="P:system development"/>
    <property type="evidence" value="ECO:0007669"/>
    <property type="project" value="UniProtKB-ARBA"/>
</dbReference>
<dbReference type="EMBL" id="OB661124">
    <property type="protein sequence ID" value="CAD7227403.1"/>
    <property type="molecule type" value="Genomic_DNA"/>
</dbReference>
<dbReference type="InterPro" id="IPR018980">
    <property type="entry name" value="FERM_PH-like_C"/>
</dbReference>
<gene>
    <name evidence="2" type="ORF">CTOB1V02_LOCUS5310</name>
</gene>
<feature type="compositionally biased region" description="Low complexity" evidence="1">
    <location>
        <begin position="381"/>
        <end position="399"/>
    </location>
</feature>
<feature type="compositionally biased region" description="Polar residues" evidence="1">
    <location>
        <begin position="725"/>
        <end position="735"/>
    </location>
</feature>
<feature type="compositionally biased region" description="Pro residues" evidence="1">
    <location>
        <begin position="1373"/>
        <end position="1383"/>
    </location>
</feature>
<sequence>MGPVPEVEFLSRNCDRPLAPGYRYVAINLPTHPLYYAEVQVKGRVGDVWDEMCRFMGDPDPNPFGISILIENEYMFLETETKLAKYAPKSWRNSTTFGLDSNGQPLLTLYVRIQYYVDWHYLTKDKEVREHYYHEVRQNILWHQVGDWRWGNMDRYFLLAAYALQADYGPYCPHTHHGEYFDPEQYFPLAVISEKGKDSILPIMYEQHASVSRLSREQAQLEFLHEVASPSAQHNMALYELWCGKIPFSKRIWVGLNTHGITLYQENDLKEVAMLAQLNWPTIIKLSFEKKKFEIRTSNVKHTFWVESEVKARLLLSHCRRTHQFAMMLQAKFPQVQNLLQLRERFQSCESIDFKSDSSSADTGRNTVDSKGAHSTRSSEQRISVISSASSNTTSGIVSDRVHSTGSSDAEEIDLDLICGSMESLPGSSPKDIPPPSLQVPVQQPMVKETRGLPKEGVTEKPREKHQPNPMWDAEEHCLPASPLMERSRAGSTQSISLSLQSGSTLRDRLAHSHQASASTQSSEQPQDNTWKAETYNSLVARIESGREGSFDEGSGGPSGARHTTAAALSSLCTHKSSRNVSDDVAKDRRQRGLCIHCGNTLDSSDEAACRSGWIETGVCVECAAADDICDCDLNVTYTCESNPASPRSLHQGTGTGDSLGSVIDSIMRRHREEEEDVGKDSHSSCVLHCKCKCCAEETPEVKPPPVPEISAPVPPKKETHFHPPSTQAPLTSQSEAKAKLDLSLDELDVSRDEYDIDEKSEGVYETVDGDLPSPPLPNYKHPRGAAAAAAGSTEQEEREGQDVLTPVKKLSKSKYSSGKSTWSLLRSLKRSSKKSVLREEPSLEEKESQKEATVPASAVLIATKPQINVQTVHAIKVSSAYPSFATPTAGGETCCGAEQSLNRVEPSHGAEIDSVSESGLWMSASTTRLNQTTSSSGCHRFTRSSAQTLDIRRPAALTARNLGALQSPLRHHASLAQEPSCCKSTPCLVTATGTTQPSHFPVQRVHPNASSQQIEQFHQQLYSDVDYVIYPDKDPELSRQEYMDAKSASVIALEAQGYSSHCAHHSVASPTYGSSMGGSVIYEPCASAPSICSSRYSWGSNPCTYPAIMGSNGSLVSSAPSRASYCPVASDSGYGPSSGHSLSSYGAPGSDTYEPIRGGKACSDTYEVVRHRHQCHQALMMTERALSSDNLNLPPPLPRRRKSGLGLSDEEMSRLQRHSQSGDLPLISALLNSINSSSHADNNGKNHERLAPPEGMPPCGMEETIQVPPPLPPMHPSLSVDASALPPPPYMAPPNKPLPPLPPNPPGAPGVPPFRPAPSTGMHSHTSSHTSKRAPLLFPFKKNSYNITPSTRKTSVGYGYASTQRPMHPVRAAPPPNRPPPSHAKRDPAPPMPCGAYASKS</sequence>
<dbReference type="PANTHER" id="PTHR13429">
    <property type="entry name" value="FERM DOMAIN (PROTEIN4.1-EZRIN-RADIXIN-MOESIN) FAMILY"/>
    <property type="match status" value="1"/>
</dbReference>
<feature type="compositionally biased region" description="Pro residues" evidence="1">
    <location>
        <begin position="1286"/>
        <end position="1317"/>
    </location>
</feature>
<dbReference type="GO" id="GO:0035332">
    <property type="term" value="P:positive regulation of hippo signaling"/>
    <property type="evidence" value="ECO:0007669"/>
    <property type="project" value="TreeGrafter"/>
</dbReference>
<dbReference type="SUPFAM" id="SSF50729">
    <property type="entry name" value="PH domain-like"/>
    <property type="match status" value="1"/>
</dbReference>
<feature type="compositionally biased region" description="Basic and acidic residues" evidence="1">
    <location>
        <begin position="1243"/>
        <end position="1252"/>
    </location>
</feature>
<dbReference type="Pfam" id="PF09380">
    <property type="entry name" value="FERM_C"/>
    <property type="match status" value="1"/>
</dbReference>
<dbReference type="Pfam" id="PF00373">
    <property type="entry name" value="FERM_M"/>
    <property type="match status" value="1"/>
</dbReference>
<feature type="compositionally biased region" description="Basic and acidic residues" evidence="1">
    <location>
        <begin position="837"/>
        <end position="851"/>
    </location>
</feature>
<feature type="compositionally biased region" description="Basic and acidic residues" evidence="1">
    <location>
        <begin position="448"/>
        <end position="467"/>
    </location>
</feature>
<dbReference type="InterPro" id="IPR011993">
    <property type="entry name" value="PH-like_dom_sf"/>
</dbReference>
<feature type="compositionally biased region" description="Polar residues" evidence="1">
    <location>
        <begin position="490"/>
        <end position="505"/>
    </location>
</feature>
<feature type="region of interest" description="Disordered" evidence="1">
    <location>
        <begin position="834"/>
        <end position="854"/>
    </location>
</feature>
<feature type="compositionally biased region" description="Low complexity" evidence="1">
    <location>
        <begin position="1318"/>
        <end position="1330"/>
    </location>
</feature>
<dbReference type="Gene3D" id="1.20.80.10">
    <property type="match status" value="1"/>
</dbReference>
<dbReference type="PANTHER" id="PTHR13429:SF5">
    <property type="entry name" value="PROTEIN EXPANDED"/>
    <property type="match status" value="1"/>
</dbReference>
<name>A0A7R8W9E5_9CRUS</name>
<dbReference type="Gene3D" id="2.30.29.30">
    <property type="entry name" value="Pleckstrin-homology domain (PH domain)/Phosphotyrosine-binding domain (PTB)"/>
    <property type="match status" value="1"/>
</dbReference>
<feature type="region of interest" description="Disordered" evidence="1">
    <location>
        <begin position="1187"/>
        <end position="1221"/>
    </location>
</feature>
<feature type="region of interest" description="Disordered" evidence="1">
    <location>
        <begin position="421"/>
        <end position="530"/>
    </location>
</feature>
<reference evidence="2" key="1">
    <citation type="submission" date="2020-11" db="EMBL/GenBank/DDBJ databases">
        <authorList>
            <person name="Tran Van P."/>
        </authorList>
    </citation>
    <scope>NUCLEOTIDE SEQUENCE</scope>
</reference>
<evidence type="ECO:0000313" key="2">
    <source>
        <dbReference type="EMBL" id="CAD7227403.1"/>
    </source>
</evidence>
<organism evidence="2">
    <name type="scientific">Cyprideis torosa</name>
    <dbReference type="NCBI Taxonomy" id="163714"/>
    <lineage>
        <taxon>Eukaryota</taxon>
        <taxon>Metazoa</taxon>
        <taxon>Ecdysozoa</taxon>
        <taxon>Arthropoda</taxon>
        <taxon>Crustacea</taxon>
        <taxon>Oligostraca</taxon>
        <taxon>Ostracoda</taxon>
        <taxon>Podocopa</taxon>
        <taxon>Podocopida</taxon>
        <taxon>Cytherocopina</taxon>
        <taxon>Cytheroidea</taxon>
        <taxon>Cytherideidae</taxon>
        <taxon>Cyprideis</taxon>
    </lineage>
</organism>
<feature type="compositionally biased region" description="Basic and acidic residues" evidence="1">
    <location>
        <begin position="752"/>
        <end position="763"/>
    </location>
</feature>
<feature type="region of interest" description="Disordered" evidence="1">
    <location>
        <begin position="699"/>
        <end position="735"/>
    </location>
</feature>
<dbReference type="InterPro" id="IPR019749">
    <property type="entry name" value="Band_41_domain"/>
</dbReference>
<feature type="region of interest" description="Disordered" evidence="1">
    <location>
        <begin position="1238"/>
        <end position="1402"/>
    </location>
</feature>
<feature type="region of interest" description="Disordered" evidence="1">
    <location>
        <begin position="354"/>
        <end position="409"/>
    </location>
</feature>
<dbReference type="GO" id="GO:0098592">
    <property type="term" value="C:cytoplasmic side of apical plasma membrane"/>
    <property type="evidence" value="ECO:0007669"/>
    <property type="project" value="TreeGrafter"/>
</dbReference>
<feature type="compositionally biased region" description="Low complexity" evidence="1">
    <location>
        <begin position="513"/>
        <end position="523"/>
    </location>
</feature>
<feature type="region of interest" description="Disordered" evidence="1">
    <location>
        <begin position="752"/>
        <end position="807"/>
    </location>
</feature>
<feature type="compositionally biased region" description="Polar residues" evidence="1">
    <location>
        <begin position="1344"/>
        <end position="1355"/>
    </location>
</feature>
<dbReference type="InterPro" id="IPR014352">
    <property type="entry name" value="FERM/acyl-CoA-bd_prot_sf"/>
</dbReference>
<protein>
    <submittedName>
        <fullName evidence="2">Uncharacterized protein</fullName>
    </submittedName>
</protein>
<feature type="compositionally biased region" description="Polar residues" evidence="1">
    <location>
        <begin position="357"/>
        <end position="376"/>
    </location>
</feature>
<dbReference type="OrthoDB" id="5957665at2759"/>
<dbReference type="CDD" id="cd17101">
    <property type="entry name" value="FERM_F1_PTPN13_like"/>
    <property type="match status" value="1"/>
</dbReference>
<dbReference type="SUPFAM" id="SSF47031">
    <property type="entry name" value="Second domain of FERM"/>
    <property type="match status" value="1"/>
</dbReference>
<dbReference type="InterPro" id="IPR035963">
    <property type="entry name" value="FERM_2"/>
</dbReference>
<dbReference type="InterPro" id="IPR019748">
    <property type="entry name" value="FERM_central"/>
</dbReference>